<evidence type="ECO:0000313" key="1">
    <source>
        <dbReference type="EMBL" id="KAI9512468.1"/>
    </source>
</evidence>
<evidence type="ECO:0000313" key="2">
    <source>
        <dbReference type="Proteomes" id="UP001207468"/>
    </source>
</evidence>
<dbReference type="EMBL" id="JAGFNK010000009">
    <property type="protein sequence ID" value="KAI9512468.1"/>
    <property type="molecule type" value="Genomic_DNA"/>
</dbReference>
<name>A0ACC0ULP5_9AGAM</name>
<gene>
    <name evidence="1" type="ORF">F5148DRAFT_1279797</name>
</gene>
<proteinExistence type="predicted"/>
<comment type="caution">
    <text evidence="1">The sequence shown here is derived from an EMBL/GenBank/DDBJ whole genome shotgun (WGS) entry which is preliminary data.</text>
</comment>
<sequence length="97" mass="10487">MSKPDEDRPFFDRERDKLAGEIAAGFEELLSSSNILNRKLEEVLGMTREYDTIAALWGSFHELMKGQKDAGEEQAFGLPGTGGHLVSSKQGGGGSGK</sequence>
<protein>
    <submittedName>
        <fullName evidence="1">Uncharacterized protein</fullName>
    </submittedName>
</protein>
<dbReference type="Proteomes" id="UP001207468">
    <property type="component" value="Unassembled WGS sequence"/>
</dbReference>
<accession>A0ACC0ULP5</accession>
<reference evidence="1" key="1">
    <citation type="submission" date="2021-03" db="EMBL/GenBank/DDBJ databases">
        <title>Evolutionary priming and transition to the ectomycorrhizal habit in an iconic lineage of mushroom-forming fungi: is preadaptation a requirement?</title>
        <authorList>
            <consortium name="DOE Joint Genome Institute"/>
            <person name="Looney B.P."/>
            <person name="Miyauchi S."/>
            <person name="Morin E."/>
            <person name="Drula E."/>
            <person name="Courty P.E."/>
            <person name="Chicoki N."/>
            <person name="Fauchery L."/>
            <person name="Kohler A."/>
            <person name="Kuo A."/>
            <person name="LaButti K."/>
            <person name="Pangilinan J."/>
            <person name="Lipzen A."/>
            <person name="Riley R."/>
            <person name="Andreopoulos W."/>
            <person name="He G."/>
            <person name="Johnson J."/>
            <person name="Barry K.W."/>
            <person name="Grigoriev I.V."/>
            <person name="Nagy L."/>
            <person name="Hibbett D."/>
            <person name="Henrissat B."/>
            <person name="Matheny P.B."/>
            <person name="Labbe J."/>
            <person name="Martin A.F."/>
        </authorList>
    </citation>
    <scope>NUCLEOTIDE SEQUENCE</scope>
    <source>
        <strain evidence="1">BPL698</strain>
    </source>
</reference>
<keyword evidence="2" id="KW-1185">Reference proteome</keyword>
<organism evidence="1 2">
    <name type="scientific">Russula earlei</name>
    <dbReference type="NCBI Taxonomy" id="71964"/>
    <lineage>
        <taxon>Eukaryota</taxon>
        <taxon>Fungi</taxon>
        <taxon>Dikarya</taxon>
        <taxon>Basidiomycota</taxon>
        <taxon>Agaricomycotina</taxon>
        <taxon>Agaricomycetes</taxon>
        <taxon>Russulales</taxon>
        <taxon>Russulaceae</taxon>
        <taxon>Russula</taxon>
    </lineage>
</organism>